<dbReference type="KEGG" id="cpat:CLPA_c19780"/>
<keyword evidence="4" id="KW-1185">Reference proteome</keyword>
<dbReference type="Proteomes" id="UP000030905">
    <property type="component" value="Chromosome"/>
</dbReference>
<dbReference type="RefSeq" id="WP_155760369.1">
    <property type="nucleotide sequence ID" value="NZ_ANZB01000002.1"/>
</dbReference>
<evidence type="ECO:0000313" key="2">
    <source>
        <dbReference type="EMBL" id="KRU11954.1"/>
    </source>
</evidence>
<dbReference type="GeneID" id="93076220"/>
<reference evidence="1 4" key="1">
    <citation type="journal article" date="2015" name="Genome Announc.">
        <title>Complete Genome Sequence of the Nitrogen-Fixing and Solvent-Producing Clostridium pasteurianum DSM 525.</title>
        <authorList>
            <person name="Poehlein A."/>
            <person name="Grosse-Honebrink A."/>
            <person name="Zhang Y."/>
            <person name="Minton N.P."/>
            <person name="Daniel R."/>
        </authorList>
    </citation>
    <scope>NUCLEOTIDE SEQUENCE [LARGE SCALE GENOMIC DNA]</scope>
    <source>
        <strain evidence="1">DSM 525</strain>
        <strain evidence="4">DSM 525 / ATCC 6013</strain>
    </source>
</reference>
<dbReference type="AlphaFoldDB" id="A0A0H3J816"/>
<proteinExistence type="predicted"/>
<gene>
    <name evidence="1" type="ORF">CLPA_c19780</name>
    <name evidence="2" type="ORF">CP6013_01201</name>
</gene>
<reference evidence="2 3" key="3">
    <citation type="journal article" name="Genome Announc.">
        <title>Improved Draft Genome Sequence of Clostridium pasteurianum Strain ATCC 6013 (DSM 525) Using a Hybrid Next-Generation Sequencing Approach.</title>
        <authorList>
            <person name="Pyne M.E."/>
            <person name="Utturkar S."/>
            <person name="Brown S.D."/>
            <person name="Moo-Young M."/>
            <person name="Chung D.A."/>
            <person name="Chou C.P."/>
        </authorList>
    </citation>
    <scope>NUCLEOTIDE SEQUENCE [LARGE SCALE GENOMIC DNA]</scope>
    <source>
        <strain evidence="2 3">ATCC 6013</strain>
    </source>
</reference>
<evidence type="ECO:0000313" key="1">
    <source>
        <dbReference type="EMBL" id="AJA52036.1"/>
    </source>
</evidence>
<reference evidence="2" key="2">
    <citation type="submission" date="2015-10" db="EMBL/GenBank/DDBJ databases">
        <title>Improved Draft Genome Sequence of Clostridium pasteurianum Strain ATCC 6013 (DSM 525) Using a Hybrid Next-Generation Sequencing Approach.</title>
        <authorList>
            <person name="Pyne M.E."/>
            <person name="Utturkar S.M."/>
            <person name="Brown S.D."/>
            <person name="Moo-Young M."/>
            <person name="Chung D.A."/>
            <person name="Chou P.C."/>
        </authorList>
    </citation>
    <scope>NUCLEOTIDE SEQUENCE</scope>
    <source>
        <strain evidence="2">ATCC 6013</strain>
    </source>
</reference>
<accession>A0A0H3J816</accession>
<organism evidence="1 4">
    <name type="scientific">Clostridium pasteurianum DSM 525 = ATCC 6013</name>
    <dbReference type="NCBI Taxonomy" id="1262449"/>
    <lineage>
        <taxon>Bacteria</taxon>
        <taxon>Bacillati</taxon>
        <taxon>Bacillota</taxon>
        <taxon>Clostridia</taxon>
        <taxon>Eubacteriales</taxon>
        <taxon>Clostridiaceae</taxon>
        <taxon>Clostridium</taxon>
    </lineage>
</organism>
<dbReference type="KEGG" id="cpae:CPAST_c19780"/>
<sequence length="49" mass="5542">MEKYIGDVILSVAILIGLIIICNSKHPIEIQLTIKDLHLKIGSKRKEDK</sequence>
<dbReference type="EMBL" id="JPGY02000001">
    <property type="protein sequence ID" value="KRU11954.1"/>
    <property type="molecule type" value="Genomic_DNA"/>
</dbReference>
<protein>
    <submittedName>
        <fullName evidence="1">Uncharacterized protein</fullName>
    </submittedName>
</protein>
<dbReference type="EMBL" id="CP009268">
    <property type="protein sequence ID" value="AJA52036.1"/>
    <property type="molecule type" value="Genomic_DNA"/>
</dbReference>
<dbReference type="Proteomes" id="UP000028042">
    <property type="component" value="Unassembled WGS sequence"/>
</dbReference>
<evidence type="ECO:0000313" key="3">
    <source>
        <dbReference type="Proteomes" id="UP000028042"/>
    </source>
</evidence>
<evidence type="ECO:0000313" key="4">
    <source>
        <dbReference type="Proteomes" id="UP000030905"/>
    </source>
</evidence>
<dbReference type="PATRIC" id="fig|1262449.7.peg.1988"/>
<name>A0A0H3J816_CLOPA</name>